<protein>
    <recommendedName>
        <fullName evidence="4">Large ribosomal subunit protein uL13</fullName>
    </recommendedName>
</protein>
<dbReference type="GO" id="GO:0006412">
    <property type="term" value="P:translation"/>
    <property type="evidence" value="ECO:0007669"/>
    <property type="project" value="UniProtKB-UniRule"/>
</dbReference>
<evidence type="ECO:0000256" key="1">
    <source>
        <dbReference type="ARBA" id="ARBA00006227"/>
    </source>
</evidence>
<dbReference type="PANTHER" id="PTHR11545">
    <property type="entry name" value="RIBOSOMAL PROTEIN L13"/>
    <property type="match status" value="1"/>
</dbReference>
<sequence length="140" mass="15973">MKTYQPKAKDINRNWHLIDAKGKVLGRMSTEIAILLMGKHKATFAKHMDTGDYVVVINAKEVELTGKKPTQKVYRGHSGYPGGFKEVKISKLFERFPGRIIEKAVAGMLPDNRLKKGRMGRLKIFTDDKHPYGDKFKNQK</sequence>
<dbReference type="CDD" id="cd00392">
    <property type="entry name" value="Ribosomal_L13"/>
    <property type="match status" value="1"/>
</dbReference>
<dbReference type="InterPro" id="IPR005823">
    <property type="entry name" value="Ribosomal_uL13_bac-type"/>
</dbReference>
<accession>A0A0H4TQ87</accession>
<evidence type="ECO:0000256" key="3">
    <source>
        <dbReference type="ARBA" id="ARBA00023274"/>
    </source>
</evidence>
<dbReference type="GO" id="GO:0017148">
    <property type="term" value="P:negative regulation of translation"/>
    <property type="evidence" value="ECO:0007669"/>
    <property type="project" value="TreeGrafter"/>
</dbReference>
<comment type="subunit">
    <text evidence="4">Part of the 50S ribosomal subunit.</text>
</comment>
<dbReference type="GO" id="GO:0003735">
    <property type="term" value="F:structural constituent of ribosome"/>
    <property type="evidence" value="ECO:0007669"/>
    <property type="project" value="InterPro"/>
</dbReference>
<proteinExistence type="inferred from homology"/>
<organism evidence="5">
    <name type="scientific">uncultured Microgenomates bacterium Rifle_16ft_4_minimus_37836</name>
    <dbReference type="NCBI Taxonomy" id="1665115"/>
    <lineage>
        <taxon>Bacteria</taxon>
        <taxon>Candidatus Microgenomatota</taxon>
        <taxon>environmental samples</taxon>
    </lineage>
</organism>
<dbReference type="InterPro" id="IPR005822">
    <property type="entry name" value="Ribosomal_uL13"/>
</dbReference>
<evidence type="ECO:0000313" key="5">
    <source>
        <dbReference type="EMBL" id="AKQ02924.1"/>
    </source>
</evidence>
<dbReference type="InterPro" id="IPR036899">
    <property type="entry name" value="Ribosomal_uL13_sf"/>
</dbReference>
<dbReference type="GO" id="GO:0003729">
    <property type="term" value="F:mRNA binding"/>
    <property type="evidence" value="ECO:0007669"/>
    <property type="project" value="TreeGrafter"/>
</dbReference>
<dbReference type="Pfam" id="PF00572">
    <property type="entry name" value="Ribosomal_L13"/>
    <property type="match status" value="1"/>
</dbReference>
<dbReference type="HAMAP" id="MF_01366">
    <property type="entry name" value="Ribosomal_uL13"/>
    <property type="match status" value="1"/>
</dbReference>
<gene>
    <name evidence="4" type="primary">rplM</name>
</gene>
<keyword evidence="2 4" id="KW-0689">Ribosomal protein</keyword>
<evidence type="ECO:0000256" key="4">
    <source>
        <dbReference type="HAMAP-Rule" id="MF_01366"/>
    </source>
</evidence>
<dbReference type="NCBIfam" id="TIGR01066">
    <property type="entry name" value="rplM_bact"/>
    <property type="match status" value="1"/>
</dbReference>
<dbReference type="Gene3D" id="3.90.1180.10">
    <property type="entry name" value="Ribosomal protein L13"/>
    <property type="match status" value="1"/>
</dbReference>
<name>A0A0H4TQ87_9BACT</name>
<dbReference type="PANTHER" id="PTHR11545:SF2">
    <property type="entry name" value="LARGE RIBOSOMAL SUBUNIT PROTEIN UL13M"/>
    <property type="match status" value="1"/>
</dbReference>
<dbReference type="PIRSF" id="PIRSF002181">
    <property type="entry name" value="Ribosomal_L13"/>
    <property type="match status" value="1"/>
</dbReference>
<dbReference type="GO" id="GO:1990904">
    <property type="term" value="C:ribonucleoprotein complex"/>
    <property type="evidence" value="ECO:0007669"/>
    <property type="project" value="UniProtKB-KW"/>
</dbReference>
<dbReference type="SUPFAM" id="SSF52161">
    <property type="entry name" value="Ribosomal protein L13"/>
    <property type="match status" value="1"/>
</dbReference>
<keyword evidence="3 4" id="KW-0687">Ribonucleoprotein</keyword>
<comment type="function">
    <text evidence="4">This protein is one of the early assembly proteins of the 50S ribosomal subunit, although it is not seen to bind rRNA by itself. It is important during the early stages of 50S assembly.</text>
</comment>
<reference evidence="5" key="1">
    <citation type="journal article" date="2015" name="ISME J.">
        <title>Aquifer environment selects for microbial species cohorts in sediment and groundwater.</title>
        <authorList>
            <person name="Hug L.A."/>
            <person name="Thomas B.C."/>
            <person name="Brown C.T."/>
            <person name="Frischkorn K.R."/>
            <person name="Williams K.H."/>
            <person name="Tringe S.G."/>
            <person name="Banfield J.F."/>
        </authorList>
    </citation>
    <scope>NUCLEOTIDE SEQUENCE</scope>
</reference>
<evidence type="ECO:0000256" key="2">
    <source>
        <dbReference type="ARBA" id="ARBA00022980"/>
    </source>
</evidence>
<dbReference type="AlphaFoldDB" id="A0A0H4TQ87"/>
<dbReference type="GO" id="GO:0005840">
    <property type="term" value="C:ribosome"/>
    <property type="evidence" value="ECO:0007669"/>
    <property type="project" value="UniProtKB-KW"/>
</dbReference>
<dbReference type="EMBL" id="KT007005">
    <property type="protein sequence ID" value="AKQ02924.1"/>
    <property type="molecule type" value="Genomic_DNA"/>
</dbReference>
<comment type="similarity">
    <text evidence="1 4">Belongs to the universal ribosomal protein uL13 family.</text>
</comment>